<dbReference type="PANTHER" id="PTHR43459">
    <property type="entry name" value="ENOYL-COA HYDRATASE"/>
    <property type="match status" value="1"/>
</dbReference>
<sequence>MDTGSYTGFDIRITEPGICWFEFNEPERLNGMSAAKKRDMVEALTQAQMDNAVRVVVFIGEGRGFCAGDDLKGYNSRPQGDNPLVPPIDHGHDSPIGTYNGLRTISQAVNRKIRELDKLSIAAINGYAIQTGLSLALACDFKIAASSAKLGSATLRFGLLPDEGGQYLVLQHIGLAKTMDFLMNKRIVDADEALELGMLNEVVADEELRDRVNSLATDLANGPQVSMRLLKRSVYMAAELSFDQACDEIASKTAISDHHPDAQEGGASFRERREPIFNAWLHQDK</sequence>
<evidence type="ECO:0008006" key="3">
    <source>
        <dbReference type="Google" id="ProtNLM"/>
    </source>
</evidence>
<dbReference type="InterPro" id="IPR029045">
    <property type="entry name" value="ClpP/crotonase-like_dom_sf"/>
</dbReference>
<gene>
    <name evidence="1" type="ORF">CNE99_10325</name>
</gene>
<dbReference type="Gene3D" id="3.90.226.10">
    <property type="entry name" value="2-enoyl-CoA Hydratase, Chain A, domain 1"/>
    <property type="match status" value="1"/>
</dbReference>
<dbReference type="SUPFAM" id="SSF52096">
    <property type="entry name" value="ClpP/crotonase"/>
    <property type="match status" value="1"/>
</dbReference>
<accession>A0A2A5WIC0</accession>
<name>A0A2A5WIC0_9GAMM</name>
<protein>
    <recommendedName>
        <fullName evidence="3">Enoyl-CoA hydratase</fullName>
    </recommendedName>
</protein>
<dbReference type="GO" id="GO:0003824">
    <property type="term" value="F:catalytic activity"/>
    <property type="evidence" value="ECO:0007669"/>
    <property type="project" value="UniProtKB-ARBA"/>
</dbReference>
<dbReference type="CDD" id="cd06558">
    <property type="entry name" value="crotonase-like"/>
    <property type="match status" value="1"/>
</dbReference>
<evidence type="ECO:0000313" key="2">
    <source>
        <dbReference type="Proteomes" id="UP000219327"/>
    </source>
</evidence>
<dbReference type="InterPro" id="IPR001753">
    <property type="entry name" value="Enoyl-CoA_hydra/iso"/>
</dbReference>
<dbReference type="AlphaFoldDB" id="A0A2A5WIC0"/>
<evidence type="ECO:0000313" key="1">
    <source>
        <dbReference type="EMBL" id="PDH36043.1"/>
    </source>
</evidence>
<dbReference type="PANTHER" id="PTHR43459:SF1">
    <property type="entry name" value="EG:BACN32G11.4 PROTEIN"/>
    <property type="match status" value="1"/>
</dbReference>
<dbReference type="Proteomes" id="UP000219327">
    <property type="component" value="Unassembled WGS sequence"/>
</dbReference>
<organism evidence="1 2">
    <name type="scientific">OM182 bacterium MED-G24</name>
    <dbReference type="NCBI Taxonomy" id="1986255"/>
    <lineage>
        <taxon>Bacteria</taxon>
        <taxon>Pseudomonadati</taxon>
        <taxon>Pseudomonadota</taxon>
        <taxon>Gammaproteobacteria</taxon>
        <taxon>OMG group</taxon>
        <taxon>OM182 clade</taxon>
    </lineage>
</organism>
<dbReference type="EMBL" id="NTKD01000076">
    <property type="protein sequence ID" value="PDH36043.1"/>
    <property type="molecule type" value="Genomic_DNA"/>
</dbReference>
<reference evidence="1 2" key="1">
    <citation type="submission" date="2017-08" db="EMBL/GenBank/DDBJ databases">
        <title>Fine stratification of microbial communities through a metagenomic profile of the photic zone.</title>
        <authorList>
            <person name="Haro-Moreno J.M."/>
            <person name="Lopez-Perez M."/>
            <person name="De La Torre J."/>
            <person name="Picazo A."/>
            <person name="Camacho A."/>
            <person name="Rodriguez-Valera F."/>
        </authorList>
    </citation>
    <scope>NUCLEOTIDE SEQUENCE [LARGE SCALE GENOMIC DNA]</scope>
    <source>
        <strain evidence="1">MED-G24</strain>
    </source>
</reference>
<comment type="caution">
    <text evidence="1">The sequence shown here is derived from an EMBL/GenBank/DDBJ whole genome shotgun (WGS) entry which is preliminary data.</text>
</comment>
<dbReference type="Pfam" id="PF00378">
    <property type="entry name" value="ECH_1"/>
    <property type="match status" value="2"/>
</dbReference>
<proteinExistence type="predicted"/>